<comment type="caution">
    <text evidence="2">The sequence shown here is derived from an EMBL/GenBank/DDBJ whole genome shotgun (WGS) entry which is preliminary data.</text>
</comment>
<name>A0AAD7IJT5_9AGAR</name>
<evidence type="ECO:0000313" key="2">
    <source>
        <dbReference type="EMBL" id="KAJ7743808.1"/>
    </source>
</evidence>
<reference evidence="2" key="1">
    <citation type="submission" date="2023-03" db="EMBL/GenBank/DDBJ databases">
        <title>Massive genome expansion in bonnet fungi (Mycena s.s.) driven by repeated elements and novel gene families across ecological guilds.</title>
        <authorList>
            <consortium name="Lawrence Berkeley National Laboratory"/>
            <person name="Harder C.B."/>
            <person name="Miyauchi S."/>
            <person name="Viragh M."/>
            <person name="Kuo A."/>
            <person name="Thoen E."/>
            <person name="Andreopoulos B."/>
            <person name="Lu D."/>
            <person name="Skrede I."/>
            <person name="Drula E."/>
            <person name="Henrissat B."/>
            <person name="Morin E."/>
            <person name="Kohler A."/>
            <person name="Barry K."/>
            <person name="LaButti K."/>
            <person name="Morin E."/>
            <person name="Salamov A."/>
            <person name="Lipzen A."/>
            <person name="Mereny Z."/>
            <person name="Hegedus B."/>
            <person name="Baldrian P."/>
            <person name="Stursova M."/>
            <person name="Weitz H."/>
            <person name="Taylor A."/>
            <person name="Grigoriev I.V."/>
            <person name="Nagy L.G."/>
            <person name="Martin F."/>
            <person name="Kauserud H."/>
        </authorList>
    </citation>
    <scope>NUCLEOTIDE SEQUENCE</scope>
    <source>
        <strain evidence="2">CBHHK182m</strain>
    </source>
</reference>
<gene>
    <name evidence="2" type="ORF">B0H16DRAFT_1463478</name>
</gene>
<accession>A0AAD7IJT5</accession>
<proteinExistence type="predicted"/>
<protein>
    <submittedName>
        <fullName evidence="2">Uncharacterized protein</fullName>
    </submittedName>
</protein>
<dbReference type="EMBL" id="JARKIB010000089">
    <property type="protein sequence ID" value="KAJ7743808.1"/>
    <property type="molecule type" value="Genomic_DNA"/>
</dbReference>
<evidence type="ECO:0000313" key="3">
    <source>
        <dbReference type="Proteomes" id="UP001215598"/>
    </source>
</evidence>
<dbReference type="Proteomes" id="UP001215598">
    <property type="component" value="Unassembled WGS sequence"/>
</dbReference>
<organism evidence="2 3">
    <name type="scientific">Mycena metata</name>
    <dbReference type="NCBI Taxonomy" id="1033252"/>
    <lineage>
        <taxon>Eukaryota</taxon>
        <taxon>Fungi</taxon>
        <taxon>Dikarya</taxon>
        <taxon>Basidiomycota</taxon>
        <taxon>Agaricomycotina</taxon>
        <taxon>Agaricomycetes</taxon>
        <taxon>Agaricomycetidae</taxon>
        <taxon>Agaricales</taxon>
        <taxon>Marasmiineae</taxon>
        <taxon>Mycenaceae</taxon>
        <taxon>Mycena</taxon>
    </lineage>
</organism>
<sequence>MRRRSFREAKFGQITWKRNKLWSIVEANVHSGAITAIGACQMVNFTWLVMELYWVAWLDILDAMCDLENRGIRSKDGPAVLVQRGGEQGAERAARADQDEIDVGLGSYPTSREEY</sequence>
<feature type="region of interest" description="Disordered" evidence="1">
    <location>
        <begin position="90"/>
        <end position="115"/>
    </location>
</feature>
<evidence type="ECO:0000256" key="1">
    <source>
        <dbReference type="SAM" id="MobiDB-lite"/>
    </source>
</evidence>
<keyword evidence="3" id="KW-1185">Reference proteome</keyword>
<dbReference type="AlphaFoldDB" id="A0AAD7IJT5"/>